<gene>
    <name evidence="2" type="ORF">EC1_04030</name>
</gene>
<feature type="transmembrane region" description="Helical" evidence="1">
    <location>
        <begin position="21"/>
        <end position="38"/>
    </location>
</feature>
<dbReference type="KEGG" id="euc:EC1_04030"/>
<proteinExistence type="predicted"/>
<reference evidence="2 3" key="2">
    <citation type="submission" date="2010-03" db="EMBL/GenBank/DDBJ databases">
        <authorList>
            <person name="Pajon A."/>
        </authorList>
    </citation>
    <scope>NUCLEOTIDE SEQUENCE [LARGE SCALE GENOMIC DNA]</scope>
    <source>
        <strain evidence="2 3">T2-87</strain>
    </source>
</reference>
<sequence length="122" mass="13930">MTIFFYDILIDRGIKYEEKKIIIFAIILIIATTGFFYLKPKPETTVDQEWYTIENITFDQENNKISGTSISPYEGEIEVYLPDGIDTSKLKDGQNVQVLAGPGMTMSLPPQLMNCQEIKIIE</sequence>
<reference evidence="2 3" key="1">
    <citation type="submission" date="2010-03" db="EMBL/GenBank/DDBJ databases">
        <title>The genome sequence of Eubacterium cylindroides T2-87.</title>
        <authorList>
            <consortium name="metaHIT consortium -- http://www.metahit.eu/"/>
            <person name="Pajon A."/>
            <person name="Turner K."/>
            <person name="Parkhill J."/>
            <person name="Duncan S."/>
            <person name="Flint H."/>
        </authorList>
    </citation>
    <scope>NUCLEOTIDE SEQUENCE [LARGE SCALE GENOMIC DNA]</scope>
    <source>
        <strain evidence="2 3">T2-87</strain>
    </source>
</reference>
<dbReference type="AlphaFoldDB" id="D4JD26"/>
<organism evidence="2 3">
    <name type="scientific">Faecalitalea cylindroides T2-87</name>
    <dbReference type="NCBI Taxonomy" id="717960"/>
    <lineage>
        <taxon>Bacteria</taxon>
        <taxon>Bacillati</taxon>
        <taxon>Bacillota</taxon>
        <taxon>Erysipelotrichia</taxon>
        <taxon>Erysipelotrichales</taxon>
        <taxon>Erysipelotrichaceae</taxon>
        <taxon>Faecalitalea</taxon>
    </lineage>
</organism>
<evidence type="ECO:0000313" key="3">
    <source>
        <dbReference type="Proteomes" id="UP000008801"/>
    </source>
</evidence>
<keyword evidence="1" id="KW-1133">Transmembrane helix</keyword>
<dbReference type="HOGENOM" id="CLU_2081300_0_0_9"/>
<accession>D4JD26</accession>
<keyword evidence="1" id="KW-0472">Membrane</keyword>
<evidence type="ECO:0000313" key="2">
    <source>
        <dbReference type="EMBL" id="CBK88098.1"/>
    </source>
</evidence>
<dbReference type="EMBL" id="FP929041">
    <property type="protein sequence ID" value="CBK88098.1"/>
    <property type="molecule type" value="Genomic_DNA"/>
</dbReference>
<evidence type="ECO:0000256" key="1">
    <source>
        <dbReference type="SAM" id="Phobius"/>
    </source>
</evidence>
<protein>
    <submittedName>
        <fullName evidence="2">Uncharacterized protein</fullName>
    </submittedName>
</protein>
<dbReference type="STRING" id="717960.EC1_04030"/>
<name>D4JD26_9FIRM</name>
<dbReference type="Proteomes" id="UP000008801">
    <property type="component" value="Chromosome"/>
</dbReference>
<keyword evidence="1" id="KW-0812">Transmembrane</keyword>